<gene>
    <name evidence="1" type="ORF">FGO68_gene11722</name>
</gene>
<name>A0A8J8NBE2_HALGN</name>
<comment type="caution">
    <text evidence="1">The sequence shown here is derived from an EMBL/GenBank/DDBJ whole genome shotgun (WGS) entry which is preliminary data.</text>
</comment>
<proteinExistence type="predicted"/>
<dbReference type="Proteomes" id="UP000785679">
    <property type="component" value="Unassembled WGS sequence"/>
</dbReference>
<evidence type="ECO:0000313" key="1">
    <source>
        <dbReference type="EMBL" id="TNV71621.1"/>
    </source>
</evidence>
<evidence type="ECO:0000313" key="2">
    <source>
        <dbReference type="Proteomes" id="UP000785679"/>
    </source>
</evidence>
<reference evidence="1" key="1">
    <citation type="submission" date="2019-06" db="EMBL/GenBank/DDBJ databases">
        <authorList>
            <person name="Zheng W."/>
        </authorList>
    </citation>
    <scope>NUCLEOTIDE SEQUENCE</scope>
    <source>
        <strain evidence="1">QDHG01</strain>
    </source>
</reference>
<organism evidence="1 2">
    <name type="scientific">Halteria grandinella</name>
    <dbReference type="NCBI Taxonomy" id="5974"/>
    <lineage>
        <taxon>Eukaryota</taxon>
        <taxon>Sar</taxon>
        <taxon>Alveolata</taxon>
        <taxon>Ciliophora</taxon>
        <taxon>Intramacronucleata</taxon>
        <taxon>Spirotrichea</taxon>
        <taxon>Stichotrichia</taxon>
        <taxon>Sporadotrichida</taxon>
        <taxon>Halteriidae</taxon>
        <taxon>Halteria</taxon>
    </lineage>
</organism>
<protein>
    <submittedName>
        <fullName evidence="1">Uncharacterized protein</fullName>
    </submittedName>
</protein>
<dbReference type="AlphaFoldDB" id="A0A8J8NBE2"/>
<keyword evidence="2" id="KW-1185">Reference proteome</keyword>
<sequence>MAQKMIMCRVRDRIDVGECFSKRRSHLGPTYRIMFDKIICVKGEDDMHLGTASMHGFNKQEISTTGRRNVSICALSASFICYQSVNLV</sequence>
<accession>A0A8J8NBE2</accession>
<dbReference type="EMBL" id="RRYP01029743">
    <property type="protein sequence ID" value="TNV71621.1"/>
    <property type="molecule type" value="Genomic_DNA"/>
</dbReference>